<evidence type="ECO:0000256" key="1">
    <source>
        <dbReference type="ARBA" id="ARBA00004141"/>
    </source>
</evidence>
<dbReference type="Pfam" id="PF03845">
    <property type="entry name" value="Spore_permease"/>
    <property type="match status" value="1"/>
</dbReference>
<evidence type="ECO:0000313" key="10">
    <source>
        <dbReference type="Proteomes" id="UP000737402"/>
    </source>
</evidence>
<reference evidence="9 10" key="1">
    <citation type="submission" date="2021-01" db="EMBL/GenBank/DDBJ databases">
        <title>Genomic Encyclopedia of Type Strains, Phase IV (KMG-IV): sequencing the most valuable type-strain genomes for metagenomic binning, comparative biology and taxonomic classification.</title>
        <authorList>
            <person name="Goeker M."/>
        </authorList>
    </citation>
    <scope>NUCLEOTIDE SEQUENCE [LARGE SCALE GENOMIC DNA]</scope>
    <source>
        <strain evidence="9 10">DSM 25879</strain>
    </source>
</reference>
<keyword evidence="3" id="KW-0813">Transport</keyword>
<dbReference type="RefSeq" id="WP_204414813.1">
    <property type="nucleotide sequence ID" value="NZ_JAFBED010000003.1"/>
</dbReference>
<evidence type="ECO:0000256" key="8">
    <source>
        <dbReference type="SAM" id="Phobius"/>
    </source>
</evidence>
<comment type="caution">
    <text evidence="9">The sequence shown here is derived from an EMBL/GenBank/DDBJ whole genome shotgun (WGS) entry which is preliminary data.</text>
</comment>
<feature type="transmembrane region" description="Helical" evidence="8">
    <location>
        <begin position="307"/>
        <end position="324"/>
    </location>
</feature>
<feature type="transmembrane region" description="Helical" evidence="8">
    <location>
        <begin position="219"/>
        <end position="241"/>
    </location>
</feature>
<dbReference type="PANTHER" id="PTHR34975">
    <property type="entry name" value="SPORE GERMINATION PROTEIN A2"/>
    <property type="match status" value="1"/>
</dbReference>
<dbReference type="InterPro" id="IPR004761">
    <property type="entry name" value="Spore_GerAB"/>
</dbReference>
<proteinExistence type="inferred from homology"/>
<keyword evidence="4" id="KW-0309">Germination</keyword>
<keyword evidence="7 8" id="KW-0472">Membrane</keyword>
<keyword evidence="5 8" id="KW-0812">Transmembrane</keyword>
<evidence type="ECO:0000256" key="7">
    <source>
        <dbReference type="ARBA" id="ARBA00023136"/>
    </source>
</evidence>
<comment type="similarity">
    <text evidence="2">Belongs to the amino acid-polyamine-organocation (APC) superfamily. Spore germination protein (SGP) (TC 2.A.3.9) family.</text>
</comment>
<feature type="transmembrane region" description="Helical" evidence="8">
    <location>
        <begin position="139"/>
        <end position="162"/>
    </location>
</feature>
<comment type="subcellular location">
    <subcellularLocation>
        <location evidence="1">Membrane</location>
        <topology evidence="1">Multi-pass membrane protein</topology>
    </subcellularLocation>
</comment>
<accession>A0ABS2NYD4</accession>
<feature type="transmembrane region" description="Helical" evidence="8">
    <location>
        <begin position="182"/>
        <end position="207"/>
    </location>
</feature>
<gene>
    <name evidence="9" type="ORF">JOC95_001494</name>
</gene>
<feature type="transmembrane region" description="Helical" evidence="8">
    <location>
        <begin position="12"/>
        <end position="31"/>
    </location>
</feature>
<keyword evidence="6 8" id="KW-1133">Transmembrane helix</keyword>
<feature type="transmembrane region" description="Helical" evidence="8">
    <location>
        <begin position="37"/>
        <end position="58"/>
    </location>
</feature>
<feature type="transmembrane region" description="Helical" evidence="8">
    <location>
        <begin position="271"/>
        <end position="295"/>
    </location>
</feature>
<name>A0ABS2NYD4_9BACI</name>
<evidence type="ECO:0000256" key="3">
    <source>
        <dbReference type="ARBA" id="ARBA00022448"/>
    </source>
</evidence>
<dbReference type="PANTHER" id="PTHR34975:SF2">
    <property type="entry name" value="SPORE GERMINATION PROTEIN A2"/>
    <property type="match status" value="1"/>
</dbReference>
<dbReference type="NCBIfam" id="TIGR00912">
    <property type="entry name" value="2A0309"/>
    <property type="match status" value="1"/>
</dbReference>
<evidence type="ECO:0000313" key="9">
    <source>
        <dbReference type="EMBL" id="MBM7619642.1"/>
    </source>
</evidence>
<organism evidence="9 10">
    <name type="scientific">Sutcliffiella tianshenii</name>
    <dbReference type="NCBI Taxonomy" id="1463404"/>
    <lineage>
        <taxon>Bacteria</taxon>
        <taxon>Bacillati</taxon>
        <taxon>Bacillota</taxon>
        <taxon>Bacilli</taxon>
        <taxon>Bacillales</taxon>
        <taxon>Bacillaceae</taxon>
        <taxon>Sutcliffiella</taxon>
    </lineage>
</organism>
<feature type="transmembrane region" description="Helical" evidence="8">
    <location>
        <begin position="78"/>
        <end position="96"/>
    </location>
</feature>
<evidence type="ECO:0000256" key="2">
    <source>
        <dbReference type="ARBA" id="ARBA00007998"/>
    </source>
</evidence>
<sequence>MENKPLIGIIETMFAMLLFLLGSSVIFGLNLSAEKAAWVVSLVAGSIGLLLFWMNAYIWRNNDYGNLSSILRKNFGKFLGIAASLAYVLYFAYLASRVLTDFTMFINSQLLYSMKPFLIKFSIFLVIAYTYLKGLEAFIRSAVIIGGITVPFLLLLPFWVLVSGTFNWEYIEPILDMDFKKIASTLPTMITFPFGELIAFLMIFPYLKREHRSSLSKKGSYIMIFFTLLLSLFSFLSLGVLHPNMAKNYTFPMISAIEKVILFDFVKRLDIFAVIIIIFGGYFKISIFTFASVNLAKYTMTKVKPQVLTISILVIILLLSYTYAENISQHLEVGLKYVPLFIHLPLAILVPILLLFITFIRKKRVMG</sequence>
<keyword evidence="10" id="KW-1185">Reference proteome</keyword>
<dbReference type="EMBL" id="JAFBED010000003">
    <property type="protein sequence ID" value="MBM7619642.1"/>
    <property type="molecule type" value="Genomic_DNA"/>
</dbReference>
<dbReference type="Proteomes" id="UP000737402">
    <property type="component" value="Unassembled WGS sequence"/>
</dbReference>
<evidence type="ECO:0000256" key="6">
    <source>
        <dbReference type="ARBA" id="ARBA00022989"/>
    </source>
</evidence>
<feature type="transmembrane region" description="Helical" evidence="8">
    <location>
        <begin position="340"/>
        <end position="360"/>
    </location>
</feature>
<evidence type="ECO:0000256" key="4">
    <source>
        <dbReference type="ARBA" id="ARBA00022544"/>
    </source>
</evidence>
<feature type="transmembrane region" description="Helical" evidence="8">
    <location>
        <begin position="116"/>
        <end position="132"/>
    </location>
</feature>
<protein>
    <submittedName>
        <fullName evidence="9">Spore germination protein KB</fullName>
    </submittedName>
</protein>
<evidence type="ECO:0000256" key="5">
    <source>
        <dbReference type="ARBA" id="ARBA00022692"/>
    </source>
</evidence>